<dbReference type="GO" id="GO:0006629">
    <property type="term" value="P:lipid metabolic process"/>
    <property type="evidence" value="ECO:0007669"/>
    <property type="project" value="InterPro"/>
</dbReference>
<protein>
    <submittedName>
        <fullName evidence="2">Triacylglycerol lipase-like protein</fullName>
    </submittedName>
</protein>
<evidence type="ECO:0000313" key="2">
    <source>
        <dbReference type="EMBL" id="OTF75581.1"/>
    </source>
</evidence>
<dbReference type="InterPro" id="IPR006693">
    <property type="entry name" value="AB_hydrolase_lipase"/>
</dbReference>
<comment type="caution">
    <text evidence="2">The sequence shown here is derived from an EMBL/GenBank/DDBJ whole genome shotgun (WGS) entry which is preliminary data.</text>
</comment>
<accession>A0A1Y3B442</accession>
<proteinExistence type="predicted"/>
<feature type="domain" description="Partial AB-hydrolase lipase" evidence="1">
    <location>
        <begin position="239"/>
        <end position="297"/>
    </location>
</feature>
<dbReference type="Pfam" id="PF04083">
    <property type="entry name" value="Abhydro_lipase"/>
    <property type="match status" value="1"/>
</dbReference>
<dbReference type="Gene3D" id="3.40.50.1820">
    <property type="entry name" value="alpha/beta hydrolase"/>
    <property type="match status" value="3"/>
</dbReference>
<dbReference type="PANTHER" id="PTHR11005">
    <property type="entry name" value="LYSOSOMAL ACID LIPASE-RELATED"/>
    <property type="match status" value="1"/>
</dbReference>
<reference evidence="2 3" key="1">
    <citation type="submission" date="2017-03" db="EMBL/GenBank/DDBJ databases">
        <title>Genome Survey of Euroglyphus maynei.</title>
        <authorList>
            <person name="Arlian L.G."/>
            <person name="Morgan M.S."/>
            <person name="Rider S.D."/>
        </authorList>
    </citation>
    <scope>NUCLEOTIDE SEQUENCE [LARGE SCALE GENOMIC DNA]</scope>
    <source>
        <strain evidence="2">Arlian Lab</strain>
        <tissue evidence="2">Whole body</tissue>
    </source>
</reference>
<dbReference type="OrthoDB" id="9974421at2759"/>
<evidence type="ECO:0000313" key="3">
    <source>
        <dbReference type="Proteomes" id="UP000194236"/>
    </source>
</evidence>
<dbReference type="AlphaFoldDB" id="A0A1Y3B442"/>
<dbReference type="SUPFAM" id="SSF53474">
    <property type="entry name" value="alpha/beta-Hydrolases"/>
    <property type="match status" value="2"/>
</dbReference>
<gene>
    <name evidence="2" type="ORF">BLA29_001011</name>
</gene>
<sequence>MVKYDLPAEIDYILAKTNRSTLSYIGHSQGNLMMFRLMSISDDYMKKIDAFIALSPVTYGLKVTSILRHYYYIQGLLKTYPNLIIFKNPYRLLLPNLCQNILFKPVCQYLLYLTVGMQKHNMIYERIPAYIDAVTMGSSPWNTVQLNGGPLLTQYFDHGKEKNMQIYGQSQAPFYDFSRINSTRIAMIYSEADCLNHMDNVKRFKNELKMKLWDDYLVADPTYDHNDFLWAVNSGQLFELIESRGFRYEQHFLTTPDGYILQLVRMVNPFIKTVDKNRLRPILLHHGFQCSGTIWLIAMNGHLDHNGNYYEMDEKNQILTNNNHMGNSLGFILATSGFDVWLANYRGSIYSTNHTHLDIESSEYWKFSMDQLIHYDLPVQIDYIINHTKHTKLSYIGHSQGALIMFALMSENSSYVEKIEPFIAMAPAFCSYQSKVKSILKYSIVLRNVFLSYPQRFPPMITSSLLRTICQNYFIKQLCFMFNYLMLEYFDYGESENLRIYGQQTPPIYDVSKINSTKIALIYVKNDSLIGNSVQILKSKLKGINPDELVKLLDDYEIPDQTYSHLDLLWAKNSGINVNKKVLQILNFF</sequence>
<name>A0A1Y3B442_EURMA</name>
<evidence type="ECO:0000259" key="1">
    <source>
        <dbReference type="Pfam" id="PF04083"/>
    </source>
</evidence>
<dbReference type="EMBL" id="MUJZ01041245">
    <property type="protein sequence ID" value="OTF75581.1"/>
    <property type="molecule type" value="Genomic_DNA"/>
</dbReference>
<dbReference type="Proteomes" id="UP000194236">
    <property type="component" value="Unassembled WGS sequence"/>
</dbReference>
<dbReference type="InterPro" id="IPR029058">
    <property type="entry name" value="AB_hydrolase_fold"/>
</dbReference>
<keyword evidence="3" id="KW-1185">Reference proteome</keyword>
<organism evidence="2 3">
    <name type="scientific">Euroglyphus maynei</name>
    <name type="common">Mayne's house dust mite</name>
    <dbReference type="NCBI Taxonomy" id="6958"/>
    <lineage>
        <taxon>Eukaryota</taxon>
        <taxon>Metazoa</taxon>
        <taxon>Ecdysozoa</taxon>
        <taxon>Arthropoda</taxon>
        <taxon>Chelicerata</taxon>
        <taxon>Arachnida</taxon>
        <taxon>Acari</taxon>
        <taxon>Acariformes</taxon>
        <taxon>Sarcoptiformes</taxon>
        <taxon>Astigmata</taxon>
        <taxon>Psoroptidia</taxon>
        <taxon>Analgoidea</taxon>
        <taxon>Pyroglyphidae</taxon>
        <taxon>Pyroglyphinae</taxon>
        <taxon>Euroglyphus</taxon>
    </lineage>
</organism>